<gene>
    <name evidence="4" type="ORF">DCAR_0207923</name>
</gene>
<protein>
    <recommendedName>
        <fullName evidence="3">Remorin C-terminal domain-containing protein</fullName>
    </recommendedName>
</protein>
<dbReference type="KEGG" id="dcr:108209715"/>
<dbReference type="AlphaFoldDB" id="A0AAF0WI60"/>
<dbReference type="PANTHER" id="PTHR31471:SF52">
    <property type="entry name" value="F12A21.28"/>
    <property type="match status" value="1"/>
</dbReference>
<evidence type="ECO:0000313" key="5">
    <source>
        <dbReference type="Proteomes" id="UP000077755"/>
    </source>
</evidence>
<dbReference type="InterPro" id="IPR005516">
    <property type="entry name" value="Remorin_C"/>
</dbReference>
<proteinExistence type="inferred from homology"/>
<accession>A0AAF0WI60</accession>
<sequence length="344" mass="38702">MRSTDDNGCLNQTPAHENPVNGVASFEFKRANGKSCTSQSRTTLGKPTPSKWDDAQKWLVNLSRGGEKNQSKTEPRYSNADDRRLIAPVPIKEDYSSSDDELKVCPGASSTSFEVETKKVDNDESGWRLNKPENAIPVVRSICLRDMGTDMTPSASQEPSRAATPLRVMNPAPQILRASRLLIPARGQNGVQAVDEGQVGIKSLDTGEVAGQISFMPNNKADQAKKLNPLETRAMAWDEAERARCLARFKREEVKIQVWENHEKRKAEMEMKKMEVKAERLKSRAQERYTNKLASTRRIAEEKRANAESVLNEQAVQTSERADYIRRTGRLPFSFSFKRPTSCW</sequence>
<dbReference type="EMBL" id="CP093344">
    <property type="protein sequence ID" value="WOG88688.1"/>
    <property type="molecule type" value="Genomic_DNA"/>
</dbReference>
<evidence type="ECO:0000259" key="3">
    <source>
        <dbReference type="Pfam" id="PF03763"/>
    </source>
</evidence>
<dbReference type="PANTHER" id="PTHR31471">
    <property type="entry name" value="OS02G0116800 PROTEIN"/>
    <property type="match status" value="1"/>
</dbReference>
<organism evidence="4 5">
    <name type="scientific">Daucus carota subsp. sativus</name>
    <name type="common">Carrot</name>
    <dbReference type="NCBI Taxonomy" id="79200"/>
    <lineage>
        <taxon>Eukaryota</taxon>
        <taxon>Viridiplantae</taxon>
        <taxon>Streptophyta</taxon>
        <taxon>Embryophyta</taxon>
        <taxon>Tracheophyta</taxon>
        <taxon>Spermatophyta</taxon>
        <taxon>Magnoliopsida</taxon>
        <taxon>eudicotyledons</taxon>
        <taxon>Gunneridae</taxon>
        <taxon>Pentapetalae</taxon>
        <taxon>asterids</taxon>
        <taxon>campanulids</taxon>
        <taxon>Apiales</taxon>
        <taxon>Apiaceae</taxon>
        <taxon>Apioideae</taxon>
        <taxon>Scandiceae</taxon>
        <taxon>Daucinae</taxon>
        <taxon>Daucus</taxon>
        <taxon>Daucus sect. Daucus</taxon>
    </lineage>
</organism>
<evidence type="ECO:0000313" key="4">
    <source>
        <dbReference type="EMBL" id="WOG88688.1"/>
    </source>
</evidence>
<reference evidence="4" key="1">
    <citation type="journal article" date="2016" name="Nat. Genet.">
        <title>A high-quality carrot genome assembly provides new insights into carotenoid accumulation and asterid genome evolution.</title>
        <authorList>
            <person name="Iorizzo M."/>
            <person name="Ellison S."/>
            <person name="Senalik D."/>
            <person name="Zeng P."/>
            <person name="Satapoomin P."/>
            <person name="Huang J."/>
            <person name="Bowman M."/>
            <person name="Iovene M."/>
            <person name="Sanseverino W."/>
            <person name="Cavagnaro P."/>
            <person name="Yildiz M."/>
            <person name="Macko-Podgorni A."/>
            <person name="Moranska E."/>
            <person name="Grzebelus E."/>
            <person name="Grzebelus D."/>
            <person name="Ashrafi H."/>
            <person name="Zheng Z."/>
            <person name="Cheng S."/>
            <person name="Spooner D."/>
            <person name="Van Deynze A."/>
            <person name="Simon P."/>
        </authorList>
    </citation>
    <scope>NUCLEOTIDE SEQUENCE</scope>
    <source>
        <tissue evidence="4">Leaf</tissue>
    </source>
</reference>
<feature type="domain" description="Remorin C-terminal" evidence="3">
    <location>
        <begin position="231"/>
        <end position="332"/>
    </location>
</feature>
<evidence type="ECO:0000256" key="1">
    <source>
        <dbReference type="ARBA" id="ARBA00005711"/>
    </source>
</evidence>
<comment type="similarity">
    <text evidence="1">Belongs to the remorin family.</text>
</comment>
<dbReference type="Pfam" id="PF03763">
    <property type="entry name" value="Remorin_C"/>
    <property type="match status" value="1"/>
</dbReference>
<feature type="compositionally biased region" description="Polar residues" evidence="2">
    <location>
        <begin position="34"/>
        <end position="45"/>
    </location>
</feature>
<keyword evidence="5" id="KW-1185">Reference proteome</keyword>
<dbReference type="Proteomes" id="UP000077755">
    <property type="component" value="Chromosome 2"/>
</dbReference>
<evidence type="ECO:0000256" key="2">
    <source>
        <dbReference type="SAM" id="MobiDB-lite"/>
    </source>
</evidence>
<feature type="region of interest" description="Disordered" evidence="2">
    <location>
        <begin position="1"/>
        <end position="51"/>
    </location>
</feature>
<name>A0AAF0WI60_DAUCS</name>
<reference evidence="4" key="2">
    <citation type="submission" date="2022-03" db="EMBL/GenBank/DDBJ databases">
        <title>Draft title - Genomic analysis of global carrot germplasm unveils the trajectory of domestication and the origin of high carotenoid orange carrot.</title>
        <authorList>
            <person name="Iorizzo M."/>
            <person name="Ellison S."/>
            <person name="Senalik D."/>
            <person name="Macko-Podgorni A."/>
            <person name="Grzebelus D."/>
            <person name="Bostan H."/>
            <person name="Rolling W."/>
            <person name="Curaba J."/>
            <person name="Simon P."/>
        </authorList>
    </citation>
    <scope>NUCLEOTIDE SEQUENCE</scope>
    <source>
        <tissue evidence="4">Leaf</tissue>
    </source>
</reference>